<keyword evidence="3" id="KW-1185">Reference proteome</keyword>
<keyword evidence="1" id="KW-1133">Transmembrane helix</keyword>
<name>A0A514CSD9_9CAUD</name>
<feature type="transmembrane region" description="Helical" evidence="1">
    <location>
        <begin position="12"/>
        <end position="32"/>
    </location>
</feature>
<keyword evidence="1" id="KW-0812">Transmembrane</keyword>
<reference evidence="2 3" key="1">
    <citation type="submission" date="2019-06" db="EMBL/GenBank/DDBJ databases">
        <authorList>
            <person name="Kincaid V.D."/>
            <person name="Fuller A."/>
            <person name="Hodges K."/>
            <person name="Bansal M."/>
            <person name="Essig J."/>
            <person name="Johnson A."/>
        </authorList>
    </citation>
    <scope>NUCLEOTIDE SEQUENCE [LARGE SCALE GENOMIC DNA]</scope>
</reference>
<evidence type="ECO:0000313" key="3">
    <source>
        <dbReference type="Proteomes" id="UP000320799"/>
    </source>
</evidence>
<evidence type="ECO:0000313" key="2">
    <source>
        <dbReference type="EMBL" id="QDH83391.1"/>
    </source>
</evidence>
<dbReference type="Proteomes" id="UP000320799">
    <property type="component" value="Segment"/>
</dbReference>
<dbReference type="KEGG" id="vg:56136192"/>
<keyword evidence="1" id="KW-0472">Membrane</keyword>
<proteinExistence type="predicted"/>
<dbReference type="GeneID" id="56136192"/>
<accession>A0A514CSD9</accession>
<dbReference type="RefSeq" id="YP_009903916.1">
    <property type="nucleotide sequence ID" value="NC_049849.1"/>
</dbReference>
<sequence length="67" mass="7322">MFWALSSTAKAIYLLVYLAACTWLGALLLTLVPESPVLKWSLRLLVGIMVSVIFAVLIVVVGTVMKQ</sequence>
<evidence type="ECO:0000256" key="1">
    <source>
        <dbReference type="SAM" id="Phobius"/>
    </source>
</evidence>
<protein>
    <submittedName>
        <fullName evidence="2">Uncharacterized protein</fullName>
    </submittedName>
</protein>
<dbReference type="EMBL" id="MN094788">
    <property type="protein sequence ID" value="QDH83391.1"/>
    <property type="molecule type" value="Genomic_DNA"/>
</dbReference>
<feature type="transmembrane region" description="Helical" evidence="1">
    <location>
        <begin position="44"/>
        <end position="65"/>
    </location>
</feature>
<organism evidence="2 3">
    <name type="scientific">Achromobacter phage Motura</name>
    <dbReference type="NCBI Taxonomy" id="2591403"/>
    <lineage>
        <taxon>Viruses</taxon>
        <taxon>Duplodnaviria</taxon>
        <taxon>Heunggongvirae</taxon>
        <taxon>Uroviricota</taxon>
        <taxon>Caudoviricetes</taxon>
        <taxon>Moturavirus</taxon>
        <taxon>Moturavirus motura</taxon>
    </lineage>
</organism>